<evidence type="ECO:0000256" key="3">
    <source>
        <dbReference type="ARBA" id="ARBA00022723"/>
    </source>
</evidence>
<evidence type="ECO:0000256" key="1">
    <source>
        <dbReference type="ARBA" id="ARBA00006040"/>
    </source>
</evidence>
<dbReference type="SUPFAM" id="SSF55486">
    <property type="entry name" value="Metalloproteases ('zincins'), catalytic domain"/>
    <property type="match status" value="1"/>
</dbReference>
<evidence type="ECO:0000256" key="7">
    <source>
        <dbReference type="RuleBase" id="RU003435"/>
    </source>
</evidence>
<keyword evidence="6 7" id="KW-0482">Metalloprotease</keyword>
<keyword evidence="5 7" id="KW-0862">Zinc</keyword>
<feature type="chain" id="PRO_5045510621" evidence="9">
    <location>
        <begin position="24"/>
        <end position="746"/>
    </location>
</feature>
<feature type="region of interest" description="Disordered" evidence="8">
    <location>
        <begin position="718"/>
        <end position="746"/>
    </location>
</feature>
<dbReference type="InterPro" id="IPR024077">
    <property type="entry name" value="Neurolysin/TOP_dom2"/>
</dbReference>
<keyword evidence="9" id="KW-0732">Signal</keyword>
<evidence type="ECO:0000256" key="4">
    <source>
        <dbReference type="ARBA" id="ARBA00022801"/>
    </source>
</evidence>
<evidence type="ECO:0000313" key="11">
    <source>
        <dbReference type="EMBL" id="GAA3899026.1"/>
    </source>
</evidence>
<evidence type="ECO:0000256" key="5">
    <source>
        <dbReference type="ARBA" id="ARBA00022833"/>
    </source>
</evidence>
<keyword evidence="4 7" id="KW-0378">Hydrolase</keyword>
<protein>
    <submittedName>
        <fullName evidence="11">Peptidyl-dipeptidase Dcp</fullName>
    </submittedName>
</protein>
<dbReference type="Pfam" id="PF01432">
    <property type="entry name" value="Peptidase_M3"/>
    <property type="match status" value="1"/>
</dbReference>
<evidence type="ECO:0000256" key="9">
    <source>
        <dbReference type="SAM" id="SignalP"/>
    </source>
</evidence>
<reference evidence="12" key="1">
    <citation type="journal article" date="2019" name="Int. J. Syst. Evol. Microbiol.">
        <title>The Global Catalogue of Microorganisms (GCM) 10K type strain sequencing project: providing services to taxonomists for standard genome sequencing and annotation.</title>
        <authorList>
            <consortium name="The Broad Institute Genomics Platform"/>
            <consortium name="The Broad Institute Genome Sequencing Center for Infectious Disease"/>
            <person name="Wu L."/>
            <person name="Ma J."/>
        </authorList>
    </citation>
    <scope>NUCLEOTIDE SEQUENCE [LARGE SCALE GENOMIC DNA]</scope>
    <source>
        <strain evidence="12">JCM 17543</strain>
    </source>
</reference>
<sequence>MIHQLLAATAAIAVATASTGAVAAPKKAAATASATLPASNPFAQPSTLPFETPDFSRIKDTDYLPALLAGMAQQKTEVTAIANQKATPTFDNTLVPLERSGLLLERAGLAFNAVNGAQTNDVLQATDTKTSPLFAAHNDFIFLNERLFGRVKYLHDHQAELNLHPEQAKLLDVYYKQFVHAGAELPPAKQTELKAYNQRLSSLQTEFTQKLLAAAKASALHLTDRAALAGLSDAQINAAAEAAKSRKLDGYVLSLQNTTQQPLLESLTNHATRQALMDASLTRAEKGGANDTRPLIKEIAQLRSKKAALFGAANWADYTLYDQMAQNRATAIGFLDRLAPAVAAKQQREAADIRALAKQQGATFTPTAADWTYYAEQIRKQRYALDSDQLKQYFEFNKVLEDGVFYAANQLYGLTFKERKDIPTWNADMRAFQVYDADGKELAIFMIDPWKRDNKNGGAWMSNLVNQSYLRGTKPVIFNVENFAKPAPGQPALISWDDVTTMFHEFGHALHGMFAAQTYPTLQGTNVARDFVEFPSQFNENWALDPKILPHYAVNYKTGQTIPQDLVNKILAARTFNQGYDVGEVLEAAHLDLDWHSLPATAPLQDVDKFEADALAKSGYDVADVPPRYRSNYFLHIWSNGYSAGYYAYPWTRMLGQDAFAWFQSHGGLTRANGQRFRNMVLSRGNTLEYGEMYRAFAGHDPSIQPYIDYYGLGGGESAAPAPAPAPAAVPPAAPVETPKKGERGR</sequence>
<name>A0ABP7LCE9_9SPHN</name>
<dbReference type="Proteomes" id="UP001500827">
    <property type="component" value="Unassembled WGS sequence"/>
</dbReference>
<dbReference type="PANTHER" id="PTHR43660">
    <property type="entry name" value="DIPEPTIDYL CARBOXYPEPTIDASE"/>
    <property type="match status" value="1"/>
</dbReference>
<accession>A0ABP7LCE9</accession>
<comment type="cofactor">
    <cofactor evidence="7">
        <name>Zn(2+)</name>
        <dbReference type="ChEBI" id="CHEBI:29105"/>
    </cofactor>
    <text evidence="7">Binds 1 zinc ion.</text>
</comment>
<organism evidence="11 12">
    <name type="scientific">Sphingomonas limnosediminicola</name>
    <dbReference type="NCBI Taxonomy" id="940133"/>
    <lineage>
        <taxon>Bacteria</taxon>
        <taxon>Pseudomonadati</taxon>
        <taxon>Pseudomonadota</taxon>
        <taxon>Alphaproteobacteria</taxon>
        <taxon>Sphingomonadales</taxon>
        <taxon>Sphingomonadaceae</taxon>
        <taxon>Sphingomonas</taxon>
    </lineage>
</organism>
<dbReference type="InterPro" id="IPR024079">
    <property type="entry name" value="MetalloPept_cat_dom_sf"/>
</dbReference>
<dbReference type="InterPro" id="IPR045090">
    <property type="entry name" value="Pept_M3A_M3B"/>
</dbReference>
<feature type="domain" description="Peptidase M3A/M3B catalytic" evidence="10">
    <location>
        <begin position="264"/>
        <end position="711"/>
    </location>
</feature>
<dbReference type="RefSeq" id="WP_344699291.1">
    <property type="nucleotide sequence ID" value="NZ_BAABBM010000001.1"/>
</dbReference>
<evidence type="ECO:0000256" key="8">
    <source>
        <dbReference type="SAM" id="MobiDB-lite"/>
    </source>
</evidence>
<feature type="signal peptide" evidence="9">
    <location>
        <begin position="1"/>
        <end position="23"/>
    </location>
</feature>
<dbReference type="EMBL" id="BAABBM010000001">
    <property type="protein sequence ID" value="GAA3899026.1"/>
    <property type="molecule type" value="Genomic_DNA"/>
</dbReference>
<evidence type="ECO:0000259" key="10">
    <source>
        <dbReference type="Pfam" id="PF01432"/>
    </source>
</evidence>
<dbReference type="InterPro" id="IPR034005">
    <property type="entry name" value="M3A_DCP"/>
</dbReference>
<gene>
    <name evidence="11" type="primary">dcp</name>
    <name evidence="11" type="ORF">GCM10022276_17400</name>
</gene>
<comment type="caution">
    <text evidence="11">The sequence shown here is derived from an EMBL/GenBank/DDBJ whole genome shotgun (WGS) entry which is preliminary data.</text>
</comment>
<proteinExistence type="inferred from homology"/>
<dbReference type="CDD" id="cd06456">
    <property type="entry name" value="M3A_DCP"/>
    <property type="match status" value="1"/>
</dbReference>
<keyword evidence="2 7" id="KW-0645">Protease</keyword>
<evidence type="ECO:0000256" key="2">
    <source>
        <dbReference type="ARBA" id="ARBA00022670"/>
    </source>
</evidence>
<comment type="similarity">
    <text evidence="1 7">Belongs to the peptidase M3 family.</text>
</comment>
<evidence type="ECO:0000256" key="6">
    <source>
        <dbReference type="ARBA" id="ARBA00023049"/>
    </source>
</evidence>
<keyword evidence="12" id="KW-1185">Reference proteome</keyword>
<dbReference type="Gene3D" id="1.10.1370.10">
    <property type="entry name" value="Neurolysin, domain 3"/>
    <property type="match status" value="1"/>
</dbReference>
<dbReference type="PANTHER" id="PTHR43660:SF1">
    <property type="entry name" value="DIPEPTIDYL CARBOXYPEPTIDASE"/>
    <property type="match status" value="1"/>
</dbReference>
<feature type="compositionally biased region" description="Pro residues" evidence="8">
    <location>
        <begin position="722"/>
        <end position="734"/>
    </location>
</feature>
<dbReference type="InterPro" id="IPR001567">
    <property type="entry name" value="Pept_M3A_M3B_dom"/>
</dbReference>
<keyword evidence="3 7" id="KW-0479">Metal-binding</keyword>
<evidence type="ECO:0000313" key="12">
    <source>
        <dbReference type="Proteomes" id="UP001500827"/>
    </source>
</evidence>
<dbReference type="Gene3D" id="3.40.390.10">
    <property type="entry name" value="Collagenase (Catalytic Domain)"/>
    <property type="match status" value="1"/>
</dbReference>